<protein>
    <submittedName>
        <fullName evidence="2">Uncharacterized protein</fullName>
    </submittedName>
</protein>
<dbReference type="STRING" id="1386089.N865_13655"/>
<comment type="caution">
    <text evidence="2">The sequence shown here is derived from an EMBL/GenBank/DDBJ whole genome shotgun (WGS) entry which is preliminary data.</text>
</comment>
<name>W9G660_9MICO</name>
<feature type="region of interest" description="Disordered" evidence="1">
    <location>
        <begin position="1"/>
        <end position="44"/>
    </location>
</feature>
<keyword evidence="3" id="KW-1185">Reference proteome</keyword>
<evidence type="ECO:0000256" key="1">
    <source>
        <dbReference type="SAM" id="MobiDB-lite"/>
    </source>
</evidence>
<evidence type="ECO:0000313" key="3">
    <source>
        <dbReference type="Proteomes" id="UP000019489"/>
    </source>
</evidence>
<evidence type="ECO:0000313" key="2">
    <source>
        <dbReference type="EMBL" id="EWT00802.1"/>
    </source>
</evidence>
<organism evidence="2 3">
    <name type="scientific">Intrasporangium oryzae NRRL B-24470</name>
    <dbReference type="NCBI Taxonomy" id="1386089"/>
    <lineage>
        <taxon>Bacteria</taxon>
        <taxon>Bacillati</taxon>
        <taxon>Actinomycetota</taxon>
        <taxon>Actinomycetes</taxon>
        <taxon>Micrococcales</taxon>
        <taxon>Intrasporangiaceae</taxon>
        <taxon>Intrasporangium</taxon>
    </lineage>
</organism>
<reference evidence="2 3" key="1">
    <citation type="submission" date="2013-08" db="EMBL/GenBank/DDBJ databases">
        <title>Intrasporangium oryzae NRRL B-24470.</title>
        <authorList>
            <person name="Liu H."/>
            <person name="Wang G."/>
        </authorList>
    </citation>
    <scope>NUCLEOTIDE SEQUENCE [LARGE SCALE GENOMIC DNA]</scope>
    <source>
        <strain evidence="2 3">NRRL B-24470</strain>
    </source>
</reference>
<dbReference type="Proteomes" id="UP000019489">
    <property type="component" value="Unassembled WGS sequence"/>
</dbReference>
<dbReference type="EMBL" id="AWSA01000034">
    <property type="protein sequence ID" value="EWT00802.1"/>
    <property type="molecule type" value="Genomic_DNA"/>
</dbReference>
<sequence>MLVGLGSETSVESWVRAPSRARSTRWDHSKVNGKGMSGVRDTDWAGRVPDRVACRRRPRAT</sequence>
<gene>
    <name evidence="2" type="ORF">N865_13655</name>
</gene>
<dbReference type="AlphaFoldDB" id="W9G660"/>
<accession>W9G660</accession>
<proteinExistence type="predicted"/>